<dbReference type="EMBL" id="CP011853">
    <property type="protein sequence ID" value="ALG85368.1"/>
    <property type="molecule type" value="Genomic_DNA"/>
</dbReference>
<organism evidence="1 2">
    <name type="scientific">Gordonia phthalatica</name>
    <dbReference type="NCBI Taxonomy" id="1136941"/>
    <lineage>
        <taxon>Bacteria</taxon>
        <taxon>Bacillati</taxon>
        <taxon>Actinomycetota</taxon>
        <taxon>Actinomycetes</taxon>
        <taxon>Mycobacteriales</taxon>
        <taxon>Gordoniaceae</taxon>
        <taxon>Gordonia</taxon>
    </lineage>
</organism>
<reference evidence="1 2" key="2">
    <citation type="journal article" date="2017" name="Int. J. Syst. Evol. Microbiol.">
        <title>Gordonia phthalatica sp. nov., a di-n-butyl phthalate-degrading bacterium isolated from activated sludge.</title>
        <authorList>
            <person name="Jin D."/>
            <person name="Kong X."/>
            <person name="Jia M."/>
            <person name="Yu X."/>
            <person name="Wang X."/>
            <person name="Zhuang X."/>
            <person name="Deng Y."/>
            <person name="Bai Z."/>
        </authorList>
    </citation>
    <scope>NUCLEOTIDE SEQUENCE [LARGE SCALE GENOMIC DNA]</scope>
    <source>
        <strain evidence="1 2">QH-11</strain>
    </source>
</reference>
<dbReference type="Proteomes" id="UP000063789">
    <property type="component" value="Chromosome"/>
</dbReference>
<gene>
    <name evidence="1" type="ORF">ACH46_13875</name>
</gene>
<protein>
    <submittedName>
        <fullName evidence="1">Uncharacterized protein</fullName>
    </submittedName>
</protein>
<evidence type="ECO:0000313" key="1">
    <source>
        <dbReference type="EMBL" id="ALG85368.1"/>
    </source>
</evidence>
<dbReference type="AlphaFoldDB" id="A0A0N9MSB0"/>
<dbReference type="KEGG" id="goq:ACH46_13875"/>
<dbReference type="PATRIC" id="fig|1136941.3.peg.2834"/>
<reference evidence="2" key="1">
    <citation type="submission" date="2015-06" db="EMBL/GenBank/DDBJ databases">
        <title>Complete genome sequence and metabolic analysis of phthalate degradation pathway in Gordonia sp. QH-11.</title>
        <authorList>
            <person name="Jin D."/>
            <person name="Kong X."/>
            <person name="Bai Z."/>
        </authorList>
    </citation>
    <scope>NUCLEOTIDE SEQUENCE [LARGE SCALE GENOMIC DNA]</scope>
    <source>
        <strain evidence="2">QH-11</strain>
    </source>
</reference>
<proteinExistence type="predicted"/>
<sequence length="88" mass="10077">MTLSDLAVKARRLQESLFTSKGHNVTAFGARVARVQNEQHASLTYVNATQSDINRWELEAEMERIVEHGDSRYIRIIGSGYDREIGRR</sequence>
<accession>A0A0N9MSB0</accession>
<dbReference type="STRING" id="1136941.ACH46_13875"/>
<name>A0A0N9MSB0_9ACTN</name>
<evidence type="ECO:0000313" key="2">
    <source>
        <dbReference type="Proteomes" id="UP000063789"/>
    </source>
</evidence>
<keyword evidence="2" id="KW-1185">Reference proteome</keyword>